<protein>
    <submittedName>
        <fullName evidence="1">Uncharacterized protein</fullName>
    </submittedName>
</protein>
<sequence>MASVSVGPNTFNVTVKQVSGTNSSGLGSAFNVGSLASVTGTALSSPGELLTVDIKVENSSGEANSVTATVSDQSGSNAFFGEGTLHWDEGETGELWVQFTDFPLQADQVTPTGSCEYALISSGADVAVRVFTV</sequence>
<gene>
    <name evidence="1" type="ORF">AB5J49_31675</name>
</gene>
<reference evidence="1" key="1">
    <citation type="submission" date="2024-07" db="EMBL/GenBank/DDBJ databases">
        <authorList>
            <person name="Yu S.T."/>
        </authorList>
    </citation>
    <scope>NUCLEOTIDE SEQUENCE</scope>
    <source>
        <strain evidence="1">R28</strain>
    </source>
</reference>
<organism evidence="1">
    <name type="scientific">Streptomyces sp. R28</name>
    <dbReference type="NCBI Taxonomy" id="3238628"/>
    <lineage>
        <taxon>Bacteria</taxon>
        <taxon>Bacillati</taxon>
        <taxon>Actinomycetota</taxon>
        <taxon>Actinomycetes</taxon>
        <taxon>Kitasatosporales</taxon>
        <taxon>Streptomycetaceae</taxon>
        <taxon>Streptomyces</taxon>
    </lineage>
</organism>
<name>A0AB39Q4A2_9ACTN</name>
<dbReference type="AlphaFoldDB" id="A0AB39Q4A2"/>
<accession>A0AB39Q4A2</accession>
<proteinExistence type="predicted"/>
<evidence type="ECO:0000313" key="1">
    <source>
        <dbReference type="EMBL" id="XDQ37539.1"/>
    </source>
</evidence>
<dbReference type="EMBL" id="CP163439">
    <property type="protein sequence ID" value="XDQ37539.1"/>
    <property type="molecule type" value="Genomic_DNA"/>
</dbReference>
<dbReference type="RefSeq" id="WP_369172283.1">
    <property type="nucleotide sequence ID" value="NZ_CP163439.1"/>
</dbReference>